<dbReference type="Proteomes" id="UP000284375">
    <property type="component" value="Unassembled WGS sequence"/>
</dbReference>
<dbReference type="OrthoDB" id="3648173at2759"/>
<feature type="compositionally biased region" description="Low complexity" evidence="6">
    <location>
        <begin position="299"/>
        <end position="310"/>
    </location>
</feature>
<gene>
    <name evidence="9" type="ORF">VSDG_09194</name>
</gene>
<evidence type="ECO:0000256" key="4">
    <source>
        <dbReference type="ARBA" id="ARBA00023136"/>
    </source>
</evidence>
<keyword evidence="2 7" id="KW-0812">Transmembrane</keyword>
<dbReference type="InterPro" id="IPR052337">
    <property type="entry name" value="SAT4-like"/>
</dbReference>
<evidence type="ECO:0000313" key="10">
    <source>
        <dbReference type="Proteomes" id="UP000284375"/>
    </source>
</evidence>
<feature type="compositionally biased region" description="Polar residues" evidence="6">
    <location>
        <begin position="288"/>
        <end position="298"/>
    </location>
</feature>
<sequence>MSNIGSDTVTINHDLDGESQVTWAVCIISFACTISTAAVVLRIYTRLCILHIFGSDDVVMGISQILSLAAALTIGLETKWGLGRHKWMMKDYEYTPYMKSFYCSVVTYNVAICVVKISIMLQYRRIFSSSGVQKLTMIMLVFESCWAITLSVLLPLVCTPVAAFWDRSVEGTCLNQLTIWYVMASVNLVTDFIIFSMPLPVIKSLQLPRKQKLMLTVVFCLGFFTCIISIYRMQTLKLAARTGDATWDNTAAAVWSYLELAIGVLAACLPTLKPLFARMMPHLFRSTTSDQSRYNNNQRTGRSGTARTGGNASHTYGKSRTRTSTTGNGGMFIKDIDGDLNALRTTGSRASTGSVTGGGGGMELSIMYNATVTGGYKRDSDVERTLAMSNMTSGSLNGIQATTVITQRHLLHLGVQVSLCILIPRLGIKVLLYLSHTAVGLGAESKLDLDKGLEGGVEVRDAQVDKLGQLGTQLLVELLVSGLGHVLLLLGTGQLSDILVGLVHEALDLGT</sequence>
<dbReference type="PANTHER" id="PTHR33048">
    <property type="entry name" value="PTH11-LIKE INTEGRAL MEMBRANE PROTEIN (AFU_ORTHOLOGUE AFUA_5G11245)"/>
    <property type="match status" value="1"/>
</dbReference>
<accession>A0A423VAT3</accession>
<dbReference type="Pfam" id="PF20684">
    <property type="entry name" value="Fung_rhodopsin"/>
    <property type="match status" value="1"/>
</dbReference>
<evidence type="ECO:0000256" key="5">
    <source>
        <dbReference type="ARBA" id="ARBA00038359"/>
    </source>
</evidence>
<dbReference type="PANTHER" id="PTHR33048:SF47">
    <property type="entry name" value="INTEGRAL MEMBRANE PROTEIN-RELATED"/>
    <property type="match status" value="1"/>
</dbReference>
<dbReference type="InterPro" id="IPR049326">
    <property type="entry name" value="Rhodopsin_dom_fungi"/>
</dbReference>
<keyword evidence="3 7" id="KW-1133">Transmembrane helix</keyword>
<name>A0A423VAT3_CYTCH</name>
<evidence type="ECO:0000256" key="3">
    <source>
        <dbReference type="ARBA" id="ARBA00022989"/>
    </source>
</evidence>
<dbReference type="EMBL" id="LJZO01000072">
    <property type="protein sequence ID" value="ROV87991.1"/>
    <property type="molecule type" value="Genomic_DNA"/>
</dbReference>
<comment type="subcellular location">
    <subcellularLocation>
        <location evidence="1">Membrane</location>
        <topology evidence="1">Multi-pass membrane protein</topology>
    </subcellularLocation>
</comment>
<dbReference type="STRING" id="252740.A0A423VAT3"/>
<evidence type="ECO:0000256" key="2">
    <source>
        <dbReference type="ARBA" id="ARBA00022692"/>
    </source>
</evidence>
<feature type="transmembrane region" description="Helical" evidence="7">
    <location>
        <begin position="140"/>
        <end position="165"/>
    </location>
</feature>
<organism evidence="9 10">
    <name type="scientific">Cytospora chrysosperma</name>
    <name type="common">Cytospora canker fungus</name>
    <name type="synonym">Sphaeria chrysosperma</name>
    <dbReference type="NCBI Taxonomy" id="252740"/>
    <lineage>
        <taxon>Eukaryota</taxon>
        <taxon>Fungi</taxon>
        <taxon>Dikarya</taxon>
        <taxon>Ascomycota</taxon>
        <taxon>Pezizomycotina</taxon>
        <taxon>Sordariomycetes</taxon>
        <taxon>Sordariomycetidae</taxon>
        <taxon>Diaporthales</taxon>
        <taxon>Cytosporaceae</taxon>
        <taxon>Cytospora</taxon>
    </lineage>
</organism>
<evidence type="ECO:0000313" key="9">
    <source>
        <dbReference type="EMBL" id="ROV87991.1"/>
    </source>
</evidence>
<evidence type="ECO:0000256" key="7">
    <source>
        <dbReference type="SAM" id="Phobius"/>
    </source>
</evidence>
<feature type="transmembrane region" description="Helical" evidence="7">
    <location>
        <begin position="20"/>
        <end position="45"/>
    </location>
</feature>
<feature type="transmembrane region" description="Helical" evidence="7">
    <location>
        <begin position="96"/>
        <end position="119"/>
    </location>
</feature>
<feature type="transmembrane region" description="Helical" evidence="7">
    <location>
        <begin position="57"/>
        <end position="76"/>
    </location>
</feature>
<dbReference type="AlphaFoldDB" id="A0A423VAT3"/>
<dbReference type="GO" id="GO:0016020">
    <property type="term" value="C:membrane"/>
    <property type="evidence" value="ECO:0007669"/>
    <property type="project" value="UniProtKB-SubCell"/>
</dbReference>
<reference evidence="9 10" key="1">
    <citation type="submission" date="2015-09" db="EMBL/GenBank/DDBJ databases">
        <title>Host preference determinants of Valsa canker pathogens revealed by comparative genomics.</title>
        <authorList>
            <person name="Yin Z."/>
            <person name="Huang L."/>
        </authorList>
    </citation>
    <scope>NUCLEOTIDE SEQUENCE [LARGE SCALE GENOMIC DNA]</scope>
    <source>
        <strain evidence="9 10">YSFL</strain>
    </source>
</reference>
<proteinExistence type="inferred from homology"/>
<comment type="similarity">
    <text evidence="5">Belongs to the SAT4 family.</text>
</comment>
<keyword evidence="4 7" id="KW-0472">Membrane</keyword>
<comment type="caution">
    <text evidence="9">The sequence shown here is derived from an EMBL/GenBank/DDBJ whole genome shotgun (WGS) entry which is preliminary data.</text>
</comment>
<evidence type="ECO:0000256" key="1">
    <source>
        <dbReference type="ARBA" id="ARBA00004141"/>
    </source>
</evidence>
<feature type="transmembrane region" description="Helical" evidence="7">
    <location>
        <begin position="213"/>
        <end position="234"/>
    </location>
</feature>
<protein>
    <recommendedName>
        <fullName evidence="8">Rhodopsin domain-containing protein</fullName>
    </recommendedName>
</protein>
<feature type="transmembrane region" description="Helical" evidence="7">
    <location>
        <begin position="177"/>
        <end position="201"/>
    </location>
</feature>
<feature type="transmembrane region" description="Helical" evidence="7">
    <location>
        <begin position="254"/>
        <end position="276"/>
    </location>
</feature>
<evidence type="ECO:0000256" key="6">
    <source>
        <dbReference type="SAM" id="MobiDB-lite"/>
    </source>
</evidence>
<keyword evidence="10" id="KW-1185">Reference proteome</keyword>
<feature type="domain" description="Rhodopsin" evidence="8">
    <location>
        <begin position="41"/>
        <end position="278"/>
    </location>
</feature>
<feature type="region of interest" description="Disordered" evidence="6">
    <location>
        <begin position="288"/>
        <end position="328"/>
    </location>
</feature>
<evidence type="ECO:0000259" key="8">
    <source>
        <dbReference type="Pfam" id="PF20684"/>
    </source>
</evidence>